<evidence type="ECO:0000256" key="3">
    <source>
        <dbReference type="ARBA" id="ARBA00022723"/>
    </source>
</evidence>
<dbReference type="GO" id="GO:0046872">
    <property type="term" value="F:metal ion binding"/>
    <property type="evidence" value="ECO:0007669"/>
    <property type="project" value="UniProtKB-KW"/>
</dbReference>
<gene>
    <name evidence="5" type="ORF">MMAD_11890</name>
</gene>
<keyword evidence="3" id="KW-0479">Metal-binding</keyword>
<dbReference type="Pfam" id="PF01297">
    <property type="entry name" value="ZnuA"/>
    <property type="match status" value="1"/>
</dbReference>
<evidence type="ECO:0000313" key="6">
    <source>
        <dbReference type="Proteomes" id="UP000466517"/>
    </source>
</evidence>
<proteinExistence type="predicted"/>
<dbReference type="GO" id="GO:0030313">
    <property type="term" value="C:cell envelope"/>
    <property type="evidence" value="ECO:0007669"/>
    <property type="project" value="UniProtKB-SubCell"/>
</dbReference>
<dbReference type="RefSeq" id="WP_163743521.1">
    <property type="nucleotide sequence ID" value="NZ_AP022610.1"/>
</dbReference>
<name>A0A7I7XBC6_9MYCO</name>
<dbReference type="SUPFAM" id="SSF53807">
    <property type="entry name" value="Helical backbone' metal receptor"/>
    <property type="match status" value="1"/>
</dbReference>
<reference evidence="5 6" key="1">
    <citation type="journal article" date="2019" name="Emerg. Microbes Infect.">
        <title>Comprehensive subspecies identification of 175 nontuberculous mycobacteria species based on 7547 genomic profiles.</title>
        <authorList>
            <person name="Matsumoto Y."/>
            <person name="Kinjo T."/>
            <person name="Motooka D."/>
            <person name="Nabeya D."/>
            <person name="Jung N."/>
            <person name="Uechi K."/>
            <person name="Horii T."/>
            <person name="Iida T."/>
            <person name="Fujita J."/>
            <person name="Nakamura S."/>
        </authorList>
    </citation>
    <scope>NUCLEOTIDE SEQUENCE [LARGE SCALE GENOMIC DNA]</scope>
    <source>
        <strain evidence="5 6">JCM 13574</strain>
    </source>
</reference>
<keyword evidence="6" id="KW-1185">Reference proteome</keyword>
<keyword evidence="4" id="KW-0732">Signal</keyword>
<dbReference type="InterPro" id="IPR050492">
    <property type="entry name" value="Bact_metal-bind_prot9"/>
</dbReference>
<evidence type="ECO:0000256" key="2">
    <source>
        <dbReference type="ARBA" id="ARBA00022448"/>
    </source>
</evidence>
<organism evidence="5 6">
    <name type="scientific">Mycolicibacterium madagascariense</name>
    <dbReference type="NCBI Taxonomy" id="212765"/>
    <lineage>
        <taxon>Bacteria</taxon>
        <taxon>Bacillati</taxon>
        <taxon>Actinomycetota</taxon>
        <taxon>Actinomycetes</taxon>
        <taxon>Mycobacteriales</taxon>
        <taxon>Mycobacteriaceae</taxon>
        <taxon>Mycolicibacterium</taxon>
    </lineage>
</organism>
<evidence type="ECO:0000256" key="1">
    <source>
        <dbReference type="ARBA" id="ARBA00004196"/>
    </source>
</evidence>
<evidence type="ECO:0000313" key="5">
    <source>
        <dbReference type="EMBL" id="BBZ26894.1"/>
    </source>
</evidence>
<dbReference type="Proteomes" id="UP000466517">
    <property type="component" value="Chromosome"/>
</dbReference>
<accession>A0A7I7XBC6</accession>
<dbReference type="Gene3D" id="3.40.50.1980">
    <property type="entry name" value="Nitrogenase molybdenum iron protein domain"/>
    <property type="match status" value="2"/>
</dbReference>
<dbReference type="PANTHER" id="PTHR42953">
    <property type="entry name" value="HIGH-AFFINITY ZINC UPTAKE SYSTEM PROTEIN ZNUA-RELATED"/>
    <property type="match status" value="1"/>
</dbReference>
<comment type="subcellular location">
    <subcellularLocation>
        <location evidence="1">Cell envelope</location>
    </subcellularLocation>
</comment>
<evidence type="ECO:0000256" key="4">
    <source>
        <dbReference type="ARBA" id="ARBA00022729"/>
    </source>
</evidence>
<protein>
    <submittedName>
        <fullName evidence="5">ABC transporter substrate-binding protein</fullName>
    </submittedName>
</protein>
<dbReference type="KEGG" id="mmag:MMAD_11890"/>
<dbReference type="EMBL" id="AP022610">
    <property type="protein sequence ID" value="BBZ26894.1"/>
    <property type="molecule type" value="Genomic_DNA"/>
</dbReference>
<dbReference type="GO" id="GO:0030001">
    <property type="term" value="P:metal ion transport"/>
    <property type="evidence" value="ECO:0007669"/>
    <property type="project" value="InterPro"/>
</dbReference>
<dbReference type="PANTHER" id="PTHR42953:SF1">
    <property type="entry name" value="METAL-BINDING PROTEIN HI_0362-RELATED"/>
    <property type="match status" value="1"/>
</dbReference>
<dbReference type="AlphaFoldDB" id="A0A7I7XBC6"/>
<keyword evidence="2" id="KW-0813">Transport</keyword>
<sequence length="264" mass="27627">MVASTNVWGDIAKQIGGDHVTITSIMSDPNADPHEYEADAKTGAAVSKGQLVIENGLGYDDFMDKLLSASPNPNRKVLTAADVMQISGQDANPHIWYDIAKVPDVANAIATQLGSLDPADAATFTANAKTFNDSLAPVDAAITNIKNKYSGAPVGYTERVPGYLVDAAGLKLATPASFAQSIEDGNDPSPADNAAFDAALNTKAIKVLLYNGQVTSPATDAIKTLAQKDSVPIVGVTETLPPSDKDFQAWQLRQINEITTALGG</sequence>
<dbReference type="InterPro" id="IPR006127">
    <property type="entry name" value="ZnuA-like"/>
</dbReference>